<dbReference type="EMBL" id="CP019791">
    <property type="protein sequence ID" value="AQT67888.1"/>
    <property type="molecule type" value="Genomic_DNA"/>
</dbReference>
<dbReference type="PANTHER" id="PTHR45867">
    <property type="entry name" value="PURPLE ACID PHOSPHATASE"/>
    <property type="match status" value="1"/>
</dbReference>
<dbReference type="GO" id="GO:0003993">
    <property type="term" value="F:acid phosphatase activity"/>
    <property type="evidence" value="ECO:0007669"/>
    <property type="project" value="InterPro"/>
</dbReference>
<evidence type="ECO:0000313" key="3">
    <source>
        <dbReference type="EMBL" id="AQT67888.1"/>
    </source>
</evidence>
<dbReference type="Gene3D" id="2.60.40.380">
    <property type="entry name" value="Purple acid phosphatase-like, N-terminal"/>
    <property type="match status" value="1"/>
</dbReference>
<protein>
    <submittedName>
        <fullName evidence="3">Putative exopolysaccharide biosynthesis protein</fullName>
    </submittedName>
</protein>
<dbReference type="InterPro" id="IPR004843">
    <property type="entry name" value="Calcineurin-like_PHP"/>
</dbReference>
<dbReference type="InterPro" id="IPR029052">
    <property type="entry name" value="Metallo-depent_PP-like"/>
</dbReference>
<dbReference type="SUPFAM" id="SSF63446">
    <property type="entry name" value="Type I dockerin domain"/>
    <property type="match status" value="1"/>
</dbReference>
<dbReference type="RefSeq" id="WP_169853004.1">
    <property type="nucleotide sequence ID" value="NZ_CP019791.1"/>
</dbReference>
<dbReference type="SUPFAM" id="SSF49363">
    <property type="entry name" value="Purple acid phosphatase, N-terminal domain"/>
    <property type="match status" value="1"/>
</dbReference>
<dbReference type="InterPro" id="IPR015914">
    <property type="entry name" value="PAPs_N"/>
</dbReference>
<dbReference type="GO" id="GO:0000272">
    <property type="term" value="P:polysaccharide catabolic process"/>
    <property type="evidence" value="ECO:0007669"/>
    <property type="project" value="InterPro"/>
</dbReference>
<dbReference type="Gene3D" id="1.10.1330.10">
    <property type="entry name" value="Dockerin domain"/>
    <property type="match status" value="1"/>
</dbReference>
<dbReference type="Gene3D" id="2.60.120.200">
    <property type="match status" value="1"/>
</dbReference>
<gene>
    <name evidence="3" type="ORF">STSP2_01040</name>
</gene>
<dbReference type="GO" id="GO:0004553">
    <property type="term" value="F:hydrolase activity, hydrolyzing O-glycosyl compounds"/>
    <property type="evidence" value="ECO:0007669"/>
    <property type="project" value="InterPro"/>
</dbReference>
<evidence type="ECO:0000313" key="4">
    <source>
        <dbReference type="Proteomes" id="UP000189674"/>
    </source>
</evidence>
<dbReference type="STRING" id="1936003.STSP2_01040"/>
<dbReference type="KEGG" id="alus:STSP2_01040"/>
<dbReference type="PROSITE" id="PS00018">
    <property type="entry name" value="EF_HAND_1"/>
    <property type="match status" value="2"/>
</dbReference>
<dbReference type="Pfam" id="PF00404">
    <property type="entry name" value="Dockerin_1"/>
    <property type="match status" value="1"/>
</dbReference>
<proteinExistence type="predicted"/>
<feature type="domain" description="Dockerin" evidence="2">
    <location>
        <begin position="599"/>
        <end position="658"/>
    </location>
</feature>
<dbReference type="InterPro" id="IPR016134">
    <property type="entry name" value="Dockerin_dom"/>
</dbReference>
<accession>A0A1U9NJH1</accession>
<keyword evidence="4" id="KW-1185">Reference proteome</keyword>
<dbReference type="GO" id="GO:0046872">
    <property type="term" value="F:metal ion binding"/>
    <property type="evidence" value="ECO:0007669"/>
    <property type="project" value="InterPro"/>
</dbReference>
<reference evidence="4" key="1">
    <citation type="submission" date="2017-02" db="EMBL/GenBank/DDBJ databases">
        <title>Comparative genomics and description of representatives of a novel lineage of planctomycetes thriving in anoxic sediments.</title>
        <authorList>
            <person name="Spring S."/>
            <person name="Bunk B."/>
            <person name="Sproer C."/>
        </authorList>
    </citation>
    <scope>NUCLEOTIDE SEQUENCE [LARGE SCALE GENOMIC DNA]</scope>
    <source>
        <strain evidence="4">ST-NAGAB-D1</strain>
    </source>
</reference>
<evidence type="ECO:0000259" key="2">
    <source>
        <dbReference type="PROSITE" id="PS51766"/>
    </source>
</evidence>
<dbReference type="InterPro" id="IPR018247">
    <property type="entry name" value="EF_Hand_1_Ca_BS"/>
</dbReference>
<dbReference type="InterPro" id="IPR036439">
    <property type="entry name" value="Dockerin_dom_sf"/>
</dbReference>
<dbReference type="Pfam" id="PF16656">
    <property type="entry name" value="Pur_ac_phosph_N"/>
    <property type="match status" value="1"/>
</dbReference>
<dbReference type="Pfam" id="PF00149">
    <property type="entry name" value="Metallophos"/>
    <property type="match status" value="1"/>
</dbReference>
<evidence type="ECO:0000256" key="1">
    <source>
        <dbReference type="ARBA" id="ARBA00022729"/>
    </source>
</evidence>
<sequence>MKRLVSFGRSFYKLTGIVFSACLLTIVASGLADTQTGLVGLWDFDDPAYLTKAAIGNDLSLVGSHSATVGIDASDGAVSIGVGSHYIADHDIAPAVGEGYVNEWSLLVDFKYPTLGWISFFQTNSSNGNDGDCFVRGGGGIPGSLGVSATGYTSMPTATETWYRMVVTVDNGSFYRIYVNGDLWLDGSVQSIDGRFSLDPVLLLFADENGEDNQIDVSTVAIYDRPLTASDVADLKGPLGMDVDQQPTVLTKPFLQSVKEDGITVMWELSGQADCSVDYGLDTSYGNSAVCSNETSGAGSYIYKAEIGGLEADTTYHFRVTAGEETLEDQTFTTAPIGFANFSFGVWSDSQGSSSATIPMMQHMAASGVDFGVACGDMAENGGNYGSVKAYFLDRVVKYLGSVVPFTVAWGNHDNYGNAMIKKYTDAGPGNYSFDYAGCHFICIDDAYRSNYSWIENDLQAAVADNARYIFVFVHRPPYCERWIDGDSAFRTYLVPLFEQYGVDACFSGHTHEYERGFSNGVYYCITGGGSWLDHGEPVVYDWSHMTVGGAHDLASGINGGLVNEYVRIDVDEYGFTASIVPFYSDGTYRPGIDETFSKTDPLADINDDGSVDLSDMARLAENWLAPCTDCAGADVNGDDSVDMDDLAIIAGSWMWQQ</sequence>
<dbReference type="InterPro" id="IPR008963">
    <property type="entry name" value="Purple_acid_Pase-like_N"/>
</dbReference>
<keyword evidence="1" id="KW-0732">Signal</keyword>
<dbReference type="PROSITE" id="PS51766">
    <property type="entry name" value="DOCKERIN"/>
    <property type="match status" value="1"/>
</dbReference>
<name>A0A1U9NJH1_9BACT</name>
<dbReference type="Gene3D" id="3.60.21.10">
    <property type="match status" value="1"/>
</dbReference>
<dbReference type="SUPFAM" id="SSF49899">
    <property type="entry name" value="Concanavalin A-like lectins/glucanases"/>
    <property type="match status" value="1"/>
</dbReference>
<dbReference type="AlphaFoldDB" id="A0A1U9NJH1"/>
<organism evidence="3 4">
    <name type="scientific">Anaerohalosphaera lusitana</name>
    <dbReference type="NCBI Taxonomy" id="1936003"/>
    <lineage>
        <taxon>Bacteria</taxon>
        <taxon>Pseudomonadati</taxon>
        <taxon>Planctomycetota</taxon>
        <taxon>Phycisphaerae</taxon>
        <taxon>Sedimentisphaerales</taxon>
        <taxon>Anaerohalosphaeraceae</taxon>
        <taxon>Anaerohalosphaera</taxon>
    </lineage>
</organism>
<dbReference type="CDD" id="cd14256">
    <property type="entry name" value="Dockerin_I"/>
    <property type="match status" value="1"/>
</dbReference>
<dbReference type="SUPFAM" id="SSF56300">
    <property type="entry name" value="Metallo-dependent phosphatases"/>
    <property type="match status" value="1"/>
</dbReference>
<dbReference type="PANTHER" id="PTHR45867:SF3">
    <property type="entry name" value="ACID PHOSPHATASE TYPE 7"/>
    <property type="match status" value="1"/>
</dbReference>
<dbReference type="Pfam" id="PF13385">
    <property type="entry name" value="Laminin_G_3"/>
    <property type="match status" value="1"/>
</dbReference>
<dbReference type="InterPro" id="IPR002105">
    <property type="entry name" value="Dockerin_1_rpt"/>
</dbReference>
<dbReference type="Proteomes" id="UP000189674">
    <property type="component" value="Chromosome"/>
</dbReference>
<dbReference type="InterPro" id="IPR013320">
    <property type="entry name" value="ConA-like_dom_sf"/>
</dbReference>